<proteinExistence type="inferred from homology"/>
<accession>A0ABT6ZM37</accession>
<keyword evidence="5" id="KW-0489">Methyltransferase</keyword>
<protein>
    <submittedName>
        <fullName evidence="5">TlyA family RNA methyltransferase</fullName>
    </submittedName>
</protein>
<dbReference type="SUPFAM" id="SSF55174">
    <property type="entry name" value="Alpha-L RNA-binding motif"/>
    <property type="match status" value="1"/>
</dbReference>
<dbReference type="GO" id="GO:0032259">
    <property type="term" value="P:methylation"/>
    <property type="evidence" value="ECO:0007669"/>
    <property type="project" value="UniProtKB-KW"/>
</dbReference>
<evidence type="ECO:0000259" key="4">
    <source>
        <dbReference type="Pfam" id="PF01728"/>
    </source>
</evidence>
<dbReference type="RefSeq" id="WP_283713280.1">
    <property type="nucleotide sequence ID" value="NZ_JASJEW010000003.1"/>
</dbReference>
<evidence type="ECO:0000313" key="6">
    <source>
        <dbReference type="Proteomes" id="UP001431693"/>
    </source>
</evidence>
<dbReference type="InterPro" id="IPR002877">
    <property type="entry name" value="RNA_MeTrfase_FtsJ_dom"/>
</dbReference>
<keyword evidence="5" id="KW-0808">Transferase</keyword>
<organism evidence="5 6">
    <name type="scientific">Kribbibacterium absianum</name>
    <dbReference type="NCBI Taxonomy" id="3044210"/>
    <lineage>
        <taxon>Bacteria</taxon>
        <taxon>Bacillati</taxon>
        <taxon>Actinomycetota</taxon>
        <taxon>Coriobacteriia</taxon>
        <taxon>Coriobacteriales</taxon>
        <taxon>Kribbibacteriaceae</taxon>
        <taxon>Kribbibacterium</taxon>
    </lineage>
</organism>
<dbReference type="EMBL" id="JASJEX010000004">
    <property type="protein sequence ID" value="MDJ1130115.1"/>
    <property type="molecule type" value="Genomic_DNA"/>
</dbReference>
<dbReference type="SUPFAM" id="SSF53335">
    <property type="entry name" value="S-adenosyl-L-methionine-dependent methyltransferases"/>
    <property type="match status" value="1"/>
</dbReference>
<dbReference type="PANTHER" id="PTHR32319:SF0">
    <property type="entry name" value="BACTERIAL HEMOLYSIN-LIKE PROTEIN"/>
    <property type="match status" value="1"/>
</dbReference>
<dbReference type="PIRSF" id="PIRSF005578">
    <property type="entry name" value="TlyA"/>
    <property type="match status" value="1"/>
</dbReference>
<gene>
    <name evidence="5" type="ORF">QJ043_08515</name>
</gene>
<dbReference type="GO" id="GO:0008168">
    <property type="term" value="F:methyltransferase activity"/>
    <property type="evidence" value="ECO:0007669"/>
    <property type="project" value="UniProtKB-KW"/>
</dbReference>
<sequence>MSKHKQRLDAELTAQGFFESRDDAMRAVLAGEVSGPSFRYEKPGTLVEPGAPLHVRGRRPYVSRGGLKLAAGLDRFGLSPKGLRCLDVGCSTGGFTDVLLRRGAASVTAVDVGYGQFHWSLRNDPRVELLERTNACDLGGPGRDARYDLAVCDVSFTSVLAVLPAVGRLLTGTGAFLTLVKPQFEAPAGDVGHGGVVRDPAVRRAAVEKVARALSEVGLAVQGVAESPVTGAKGNHEYLVIGSRAAPPAPLDLDTVPTLRC</sequence>
<dbReference type="InterPro" id="IPR036986">
    <property type="entry name" value="S4_RNA-bd_sf"/>
</dbReference>
<evidence type="ECO:0000256" key="2">
    <source>
        <dbReference type="ARBA" id="ARBA00029460"/>
    </source>
</evidence>
<reference evidence="5" key="1">
    <citation type="submission" date="2023-05" db="EMBL/GenBank/DDBJ databases">
        <title>[olsenella] sp. nov., isolated from a pig farm feces dump.</title>
        <authorList>
            <person name="Chang Y.-H."/>
        </authorList>
    </citation>
    <scope>NUCLEOTIDE SEQUENCE</scope>
    <source>
        <strain evidence="5">YH-ols2217</strain>
    </source>
</reference>
<dbReference type="CDD" id="cd02440">
    <property type="entry name" value="AdoMet_MTases"/>
    <property type="match status" value="1"/>
</dbReference>
<evidence type="ECO:0000256" key="3">
    <source>
        <dbReference type="PROSITE-ProRule" id="PRU00182"/>
    </source>
</evidence>
<dbReference type="Proteomes" id="UP001431693">
    <property type="component" value="Unassembled WGS sequence"/>
</dbReference>
<keyword evidence="1 3" id="KW-0694">RNA-binding</keyword>
<dbReference type="PROSITE" id="PS50889">
    <property type="entry name" value="S4"/>
    <property type="match status" value="1"/>
</dbReference>
<name>A0ABT6ZM37_9ACTN</name>
<dbReference type="Pfam" id="PF01728">
    <property type="entry name" value="FtsJ"/>
    <property type="match status" value="1"/>
</dbReference>
<dbReference type="InterPro" id="IPR029063">
    <property type="entry name" value="SAM-dependent_MTases_sf"/>
</dbReference>
<dbReference type="NCBIfam" id="TIGR00478">
    <property type="entry name" value="tly"/>
    <property type="match status" value="1"/>
</dbReference>
<evidence type="ECO:0000256" key="1">
    <source>
        <dbReference type="ARBA" id="ARBA00022884"/>
    </source>
</evidence>
<dbReference type="InterPro" id="IPR047048">
    <property type="entry name" value="TlyA"/>
</dbReference>
<dbReference type="Gene3D" id="3.10.290.10">
    <property type="entry name" value="RNA-binding S4 domain"/>
    <property type="match status" value="1"/>
</dbReference>
<evidence type="ECO:0000313" key="5">
    <source>
        <dbReference type="EMBL" id="MDJ1130115.1"/>
    </source>
</evidence>
<comment type="similarity">
    <text evidence="2">Belongs to the TlyA family.</text>
</comment>
<dbReference type="PANTHER" id="PTHR32319">
    <property type="entry name" value="BACTERIAL HEMOLYSIN-LIKE PROTEIN"/>
    <property type="match status" value="1"/>
</dbReference>
<comment type="caution">
    <text evidence="5">The sequence shown here is derived from an EMBL/GenBank/DDBJ whole genome shotgun (WGS) entry which is preliminary data.</text>
</comment>
<dbReference type="Gene3D" id="3.40.50.150">
    <property type="entry name" value="Vaccinia Virus protein VP39"/>
    <property type="match status" value="1"/>
</dbReference>
<feature type="domain" description="Ribosomal RNA methyltransferase FtsJ" evidence="4">
    <location>
        <begin position="61"/>
        <end position="242"/>
    </location>
</feature>
<dbReference type="InterPro" id="IPR004538">
    <property type="entry name" value="Hemolysin_A/TlyA"/>
</dbReference>
<keyword evidence="6" id="KW-1185">Reference proteome</keyword>